<evidence type="ECO:0000256" key="6">
    <source>
        <dbReference type="ARBA" id="ARBA00013647"/>
    </source>
</evidence>
<comment type="function">
    <text evidence="9">Catalyzes an amino-pyrimidine hydrolysis reaction at the C5' of the pyrimidine moiety of thiamine compounds, a reaction that is part of a thiamine salvage pathway.</text>
</comment>
<evidence type="ECO:0000256" key="1">
    <source>
        <dbReference type="ARBA" id="ARBA00001881"/>
    </source>
</evidence>
<protein>
    <recommendedName>
        <fullName evidence="6 9">Aminopyrimidine aminohydrolase</fullName>
        <ecNumber evidence="5 9">3.5.99.2</ecNumber>
    </recommendedName>
</protein>
<reference evidence="11 12" key="1">
    <citation type="submission" date="2024-03" db="EMBL/GenBank/DDBJ databases">
        <title>Inconsistent identification of Apilactobacillus kunkeei-related strains obtained by well-developed overall genome related indices.</title>
        <authorList>
            <person name="Maeno S."/>
            <person name="Endo A."/>
        </authorList>
    </citation>
    <scope>NUCLEOTIDE SEQUENCE [LARGE SCALE GENOMIC DNA]</scope>
    <source>
        <strain evidence="11 12">20H-10</strain>
    </source>
</reference>
<dbReference type="NCBIfam" id="TIGR04306">
    <property type="entry name" value="salvage_TenA"/>
    <property type="match status" value="1"/>
</dbReference>
<comment type="similarity">
    <text evidence="3 9">Belongs to the TenA family.</text>
</comment>
<dbReference type="SUPFAM" id="SSF48613">
    <property type="entry name" value="Heme oxygenase-like"/>
    <property type="match status" value="1"/>
</dbReference>
<dbReference type="EMBL" id="BAABVV010000017">
    <property type="protein sequence ID" value="GAA6113747.1"/>
    <property type="molecule type" value="Genomic_DNA"/>
</dbReference>
<name>A0ABP9ZG28_9LACO</name>
<gene>
    <name evidence="11" type="primary">tenA</name>
    <name evidence="11" type="ORF">AP20H10_01100</name>
</gene>
<comment type="catalytic activity">
    <reaction evidence="8 9">
        <text>thiamine + H2O = 5-(2-hydroxyethyl)-4-methylthiazole + 4-amino-5-hydroxymethyl-2-methylpyrimidine + H(+)</text>
        <dbReference type="Rhea" id="RHEA:17509"/>
        <dbReference type="ChEBI" id="CHEBI:15377"/>
        <dbReference type="ChEBI" id="CHEBI:15378"/>
        <dbReference type="ChEBI" id="CHEBI:16892"/>
        <dbReference type="ChEBI" id="CHEBI:17957"/>
        <dbReference type="ChEBI" id="CHEBI:18385"/>
        <dbReference type="EC" id="3.5.99.2"/>
    </reaction>
</comment>
<dbReference type="EC" id="3.5.99.2" evidence="5 9"/>
<evidence type="ECO:0000256" key="8">
    <source>
        <dbReference type="ARBA" id="ARBA00048337"/>
    </source>
</evidence>
<dbReference type="InterPro" id="IPR004305">
    <property type="entry name" value="Thiaminase-2/PQQC"/>
</dbReference>
<evidence type="ECO:0000256" key="5">
    <source>
        <dbReference type="ARBA" id="ARBA00012684"/>
    </source>
</evidence>
<dbReference type="RefSeq" id="WP_353317253.1">
    <property type="nucleotide sequence ID" value="NZ_BAABVV010000017.1"/>
</dbReference>
<evidence type="ECO:0000313" key="11">
    <source>
        <dbReference type="EMBL" id="GAA6113747.1"/>
    </source>
</evidence>
<organism evidence="11 12">
    <name type="scientific">Apilactobacillus apinorum</name>
    <dbReference type="NCBI Taxonomy" id="1218495"/>
    <lineage>
        <taxon>Bacteria</taxon>
        <taxon>Bacillati</taxon>
        <taxon>Bacillota</taxon>
        <taxon>Bacilli</taxon>
        <taxon>Lactobacillales</taxon>
        <taxon>Lactobacillaceae</taxon>
        <taxon>Apilactobacillus</taxon>
    </lineage>
</organism>
<dbReference type="InterPro" id="IPR016084">
    <property type="entry name" value="Haem_Oase-like_multi-hlx"/>
</dbReference>
<feature type="domain" description="Thiaminase-2/PQQC" evidence="10">
    <location>
        <begin position="9"/>
        <end position="218"/>
    </location>
</feature>
<evidence type="ECO:0000256" key="2">
    <source>
        <dbReference type="ARBA" id="ARBA00004948"/>
    </source>
</evidence>
<proteinExistence type="inferred from homology"/>
<dbReference type="InterPro" id="IPR050967">
    <property type="entry name" value="Thiamine_Salvage_TenA"/>
</dbReference>
<evidence type="ECO:0000313" key="12">
    <source>
        <dbReference type="Proteomes" id="UP001438112"/>
    </source>
</evidence>
<evidence type="ECO:0000259" key="10">
    <source>
        <dbReference type="Pfam" id="PF03070"/>
    </source>
</evidence>
<comment type="pathway">
    <text evidence="2 9">Cofactor biosynthesis; thiamine diphosphate biosynthesis.</text>
</comment>
<keyword evidence="9" id="KW-0378">Hydrolase</keyword>
<dbReference type="Gene3D" id="1.20.910.10">
    <property type="entry name" value="Heme oxygenase-like"/>
    <property type="match status" value="1"/>
</dbReference>
<accession>A0ABP9ZG28</accession>
<comment type="caution">
    <text evidence="11">The sequence shown here is derived from an EMBL/GenBank/DDBJ whole genome shotgun (WGS) entry which is preliminary data.</text>
</comment>
<dbReference type="Pfam" id="PF03070">
    <property type="entry name" value="TENA_THI-4"/>
    <property type="match status" value="1"/>
</dbReference>
<comment type="subunit">
    <text evidence="4">Homotetramer.</text>
</comment>
<evidence type="ECO:0000256" key="9">
    <source>
        <dbReference type="RuleBase" id="RU363093"/>
    </source>
</evidence>
<dbReference type="Proteomes" id="UP001438112">
    <property type="component" value="Unassembled WGS sequence"/>
</dbReference>
<evidence type="ECO:0000256" key="7">
    <source>
        <dbReference type="ARBA" id="ARBA00022977"/>
    </source>
</evidence>
<dbReference type="PANTHER" id="PTHR43198">
    <property type="entry name" value="BIFUNCTIONAL TH2 PROTEIN"/>
    <property type="match status" value="1"/>
</dbReference>
<dbReference type="InterPro" id="IPR027574">
    <property type="entry name" value="Thiaminase_II"/>
</dbReference>
<keyword evidence="7 9" id="KW-0784">Thiamine biosynthesis</keyword>
<comment type="catalytic activity">
    <reaction evidence="1 9">
        <text>4-amino-5-aminomethyl-2-methylpyrimidine + H2O = 4-amino-5-hydroxymethyl-2-methylpyrimidine + NH4(+)</text>
        <dbReference type="Rhea" id="RHEA:31799"/>
        <dbReference type="ChEBI" id="CHEBI:15377"/>
        <dbReference type="ChEBI" id="CHEBI:16892"/>
        <dbReference type="ChEBI" id="CHEBI:28938"/>
        <dbReference type="ChEBI" id="CHEBI:63416"/>
        <dbReference type="EC" id="3.5.99.2"/>
    </reaction>
</comment>
<dbReference type="CDD" id="cd19360">
    <property type="entry name" value="TenA_C_SaTenA-like"/>
    <property type="match status" value="1"/>
</dbReference>
<evidence type="ECO:0000256" key="4">
    <source>
        <dbReference type="ARBA" id="ARBA00011881"/>
    </source>
</evidence>
<evidence type="ECO:0000256" key="3">
    <source>
        <dbReference type="ARBA" id="ARBA00010264"/>
    </source>
</evidence>
<dbReference type="PANTHER" id="PTHR43198:SF2">
    <property type="entry name" value="SI:CH1073-67J19.1-RELATED"/>
    <property type="match status" value="1"/>
</dbReference>
<keyword evidence="12" id="KW-1185">Reference proteome</keyword>
<sequence length="234" mass="27111">MFSHQLPKAADPILQAIYDHPFVQGIGDGHVDDAALKFYVEQDFQYLSEFIKIYASIIPLLKNREDMRFFAENIDFILNSEIHPHHIFCDIAGVEYESLQHATPSPKAYLYQSHMYRAVQSGKLINIICALLPCPWTYNEIAKQITALGKNTDDNQFKSWIDFYMDDGEASDGDLTRRLFDMVDNLAANLGEDDLIEAKQYFLKSTELEWEFWQQAFYQEGWRFADVIEGGKNE</sequence>